<dbReference type="AlphaFoldDB" id="A0A0J1IQ95"/>
<evidence type="ECO:0000256" key="4">
    <source>
        <dbReference type="ARBA" id="ARBA00022692"/>
    </source>
</evidence>
<keyword evidence="5 7" id="KW-1133">Transmembrane helix</keyword>
<evidence type="ECO:0000256" key="7">
    <source>
        <dbReference type="SAM" id="Phobius"/>
    </source>
</evidence>
<dbReference type="RefSeq" id="WP_047940666.1">
    <property type="nucleotide sequence ID" value="NZ_CP053989.1"/>
</dbReference>
<evidence type="ECO:0000256" key="3">
    <source>
        <dbReference type="ARBA" id="ARBA00022475"/>
    </source>
</evidence>
<feature type="transmembrane region" description="Helical" evidence="7">
    <location>
        <begin position="173"/>
        <end position="190"/>
    </location>
</feature>
<proteinExistence type="inferred from homology"/>
<dbReference type="InterPro" id="IPR052923">
    <property type="entry name" value="UPF0718"/>
</dbReference>
<dbReference type="Proteomes" id="UP000036045">
    <property type="component" value="Unassembled WGS sequence"/>
</dbReference>
<organism evidence="8 9">
    <name type="scientific">Niallia circulans</name>
    <name type="common">Bacillus circulans</name>
    <dbReference type="NCBI Taxonomy" id="1397"/>
    <lineage>
        <taxon>Bacteria</taxon>
        <taxon>Bacillati</taxon>
        <taxon>Bacillota</taxon>
        <taxon>Bacilli</taxon>
        <taxon>Bacillales</taxon>
        <taxon>Bacillaceae</taxon>
        <taxon>Niallia</taxon>
    </lineage>
</organism>
<evidence type="ECO:0000313" key="9">
    <source>
        <dbReference type="Proteomes" id="UP000036045"/>
    </source>
</evidence>
<keyword evidence="3" id="KW-1003">Cell membrane</keyword>
<dbReference type="GeneID" id="56349828"/>
<evidence type="ECO:0000313" key="8">
    <source>
        <dbReference type="EMBL" id="KLV28113.1"/>
    </source>
</evidence>
<comment type="caution">
    <text evidence="8">The sequence shown here is derived from an EMBL/GenBank/DDBJ whole genome shotgun (WGS) entry which is preliminary data.</text>
</comment>
<gene>
    <name evidence="8" type="ORF">ABW02_04330</name>
</gene>
<evidence type="ECO:0000256" key="5">
    <source>
        <dbReference type="ARBA" id="ARBA00022989"/>
    </source>
</evidence>
<feature type="transmembrane region" description="Helical" evidence="7">
    <location>
        <begin position="238"/>
        <end position="255"/>
    </location>
</feature>
<dbReference type="InterPro" id="IPR005524">
    <property type="entry name" value="DUF318"/>
</dbReference>
<feature type="transmembrane region" description="Helical" evidence="7">
    <location>
        <begin position="211"/>
        <end position="232"/>
    </location>
</feature>
<feature type="transmembrane region" description="Helical" evidence="7">
    <location>
        <begin position="267"/>
        <end position="287"/>
    </location>
</feature>
<dbReference type="Pfam" id="PF03773">
    <property type="entry name" value="ArsP_1"/>
    <property type="match status" value="1"/>
</dbReference>
<dbReference type="PATRIC" id="fig|1397.4.peg.2159"/>
<dbReference type="GO" id="GO:0005886">
    <property type="term" value="C:plasma membrane"/>
    <property type="evidence" value="ECO:0007669"/>
    <property type="project" value="UniProtKB-SubCell"/>
</dbReference>
<comment type="subcellular location">
    <subcellularLocation>
        <location evidence="1">Cell membrane</location>
        <topology evidence="1">Multi-pass membrane protein</topology>
    </subcellularLocation>
</comment>
<feature type="transmembrane region" description="Helical" evidence="7">
    <location>
        <begin position="118"/>
        <end position="136"/>
    </location>
</feature>
<protein>
    <submittedName>
        <fullName evidence="8">Membrane protein</fullName>
    </submittedName>
</protein>
<dbReference type="PANTHER" id="PTHR34184">
    <property type="entry name" value="UPF0718 PROTEIN YCGR"/>
    <property type="match status" value="1"/>
</dbReference>
<dbReference type="EMBL" id="LDPH01000002">
    <property type="protein sequence ID" value="KLV28113.1"/>
    <property type="molecule type" value="Genomic_DNA"/>
</dbReference>
<feature type="transmembrane region" description="Helical" evidence="7">
    <location>
        <begin position="12"/>
        <end position="38"/>
    </location>
</feature>
<reference evidence="8 9" key="1">
    <citation type="submission" date="2015-05" db="EMBL/GenBank/DDBJ databases">
        <title>Whole genome sequence and identification of bacterial endophytes from Costus igneus.</title>
        <authorList>
            <person name="Lee Y.P."/>
            <person name="Gan H.M."/>
            <person name="Eng W."/>
            <person name="Wheatley M.S."/>
            <person name="Caraballo A."/>
            <person name="Polter S."/>
            <person name="Savka M.A."/>
            <person name="Hudson A.O."/>
        </authorList>
    </citation>
    <scope>NUCLEOTIDE SEQUENCE [LARGE SCALE GENOMIC DNA]</scope>
    <source>
        <strain evidence="8 9">RIT379</strain>
    </source>
</reference>
<evidence type="ECO:0000256" key="6">
    <source>
        <dbReference type="ARBA" id="ARBA00023136"/>
    </source>
</evidence>
<dbReference type="OrthoDB" id="9810876at2"/>
<sequence length="288" mass="31363">MNMETLLQLNTIFISIIIEALPFILIGVLISGIIEIFVSEELIAKMMPKNPILAILFASLVGSIIPACECGIIPITRRLILKGVPVPASIAFMLTGPIINPVVMFSTYIAFGNSWRMVILRSVLALVCSILIGLALHKSVKQSPLKSHVIEHVHIHSFKDRIEAMFKHSIDEFFSVGKYLVIGSFIAAAVQTLVKTSTLVSIGNGQASSHLVMMGLAYILSLCSQADAFVAASFRNSFSEGSILAFLVFGPMLDIKNTLMMLSTFKAKFVILLTGLITVCVFLVTIFL</sequence>
<keyword evidence="4 7" id="KW-0812">Transmembrane</keyword>
<comment type="similarity">
    <text evidence="2">Belongs to the UPF0718 family.</text>
</comment>
<evidence type="ECO:0000256" key="1">
    <source>
        <dbReference type="ARBA" id="ARBA00004651"/>
    </source>
</evidence>
<keyword evidence="6 7" id="KW-0472">Membrane</keyword>
<dbReference type="PANTHER" id="PTHR34184:SF4">
    <property type="entry name" value="UPF0718 PROTEIN YCGR"/>
    <property type="match status" value="1"/>
</dbReference>
<name>A0A0J1IQ95_NIACI</name>
<accession>A0A0J1IQ95</accession>
<feature type="transmembrane region" description="Helical" evidence="7">
    <location>
        <begin position="88"/>
        <end position="111"/>
    </location>
</feature>
<evidence type="ECO:0000256" key="2">
    <source>
        <dbReference type="ARBA" id="ARBA00006386"/>
    </source>
</evidence>
<keyword evidence="9" id="KW-1185">Reference proteome</keyword>
<feature type="transmembrane region" description="Helical" evidence="7">
    <location>
        <begin position="50"/>
        <end position="76"/>
    </location>
</feature>